<name>A0A9W6TMA3_9STRA</name>
<evidence type="ECO:0000313" key="5">
    <source>
        <dbReference type="EMBL" id="GMF15549.1"/>
    </source>
</evidence>
<evidence type="ECO:0000313" key="6">
    <source>
        <dbReference type="Proteomes" id="UP001165083"/>
    </source>
</evidence>
<evidence type="ECO:0000256" key="3">
    <source>
        <dbReference type="SAM" id="MobiDB-lite"/>
    </source>
</evidence>
<dbReference type="PROSITE" id="PS00018">
    <property type="entry name" value="EF_HAND_1"/>
    <property type="match status" value="2"/>
</dbReference>
<feature type="region of interest" description="Disordered" evidence="3">
    <location>
        <begin position="184"/>
        <end position="203"/>
    </location>
</feature>
<dbReference type="Pfam" id="PF13499">
    <property type="entry name" value="EF-hand_7"/>
    <property type="match status" value="1"/>
</dbReference>
<dbReference type="PROSITE" id="PS50222">
    <property type="entry name" value="EF_HAND_2"/>
    <property type="match status" value="2"/>
</dbReference>
<dbReference type="Gene3D" id="3.80.10.10">
    <property type="entry name" value="Ribonuclease Inhibitor"/>
    <property type="match status" value="1"/>
</dbReference>
<dbReference type="PANTHER" id="PTHR24114">
    <property type="entry name" value="LEUCINE RICH REPEAT FAMILY PROTEIN"/>
    <property type="match status" value="1"/>
</dbReference>
<dbReference type="SUPFAM" id="SSF52047">
    <property type="entry name" value="RNI-like"/>
    <property type="match status" value="1"/>
</dbReference>
<dbReference type="InterPro" id="IPR001611">
    <property type="entry name" value="Leu-rich_rpt"/>
</dbReference>
<dbReference type="InterPro" id="IPR011992">
    <property type="entry name" value="EF-hand-dom_pair"/>
</dbReference>
<dbReference type="SMART" id="SM00368">
    <property type="entry name" value="LRR_RI"/>
    <property type="match status" value="6"/>
</dbReference>
<evidence type="ECO:0000256" key="1">
    <source>
        <dbReference type="ARBA" id="ARBA00022737"/>
    </source>
</evidence>
<gene>
    <name evidence="5" type="ORF">Plil01_000536900</name>
</gene>
<dbReference type="SUPFAM" id="SSF47473">
    <property type="entry name" value="EF-hand"/>
    <property type="match status" value="1"/>
</dbReference>
<dbReference type="Gene3D" id="1.10.238.10">
    <property type="entry name" value="EF-hand"/>
    <property type="match status" value="1"/>
</dbReference>
<dbReference type="Pfam" id="PF13516">
    <property type="entry name" value="LRR_6"/>
    <property type="match status" value="3"/>
</dbReference>
<accession>A0A9W6TMA3</accession>
<dbReference type="InterPro" id="IPR002048">
    <property type="entry name" value="EF_hand_dom"/>
</dbReference>
<dbReference type="CDD" id="cd00051">
    <property type="entry name" value="EFh"/>
    <property type="match status" value="1"/>
</dbReference>
<dbReference type="PANTHER" id="PTHR24114:SF2">
    <property type="entry name" value="F-BOX DOMAIN-CONTAINING PROTEIN-RELATED"/>
    <property type="match status" value="1"/>
</dbReference>
<dbReference type="EMBL" id="BSXW01000225">
    <property type="protein sequence ID" value="GMF15549.1"/>
    <property type="molecule type" value="Genomic_DNA"/>
</dbReference>
<feature type="region of interest" description="Disordered" evidence="3">
    <location>
        <begin position="1049"/>
        <end position="1077"/>
    </location>
</feature>
<reference evidence="5" key="1">
    <citation type="submission" date="2023-04" db="EMBL/GenBank/DDBJ databases">
        <title>Phytophthora lilii NBRC 32176.</title>
        <authorList>
            <person name="Ichikawa N."/>
            <person name="Sato H."/>
            <person name="Tonouchi N."/>
        </authorList>
    </citation>
    <scope>NUCLEOTIDE SEQUENCE</scope>
    <source>
        <strain evidence="5">NBRC 32176</strain>
    </source>
</reference>
<evidence type="ECO:0000259" key="4">
    <source>
        <dbReference type="PROSITE" id="PS50222"/>
    </source>
</evidence>
<dbReference type="OrthoDB" id="186812at2759"/>
<comment type="caution">
    <text evidence="5">The sequence shown here is derived from an EMBL/GenBank/DDBJ whole genome shotgun (WGS) entry which is preliminary data.</text>
</comment>
<dbReference type="InterPro" id="IPR032675">
    <property type="entry name" value="LRR_dom_sf"/>
</dbReference>
<keyword evidence="1" id="KW-0677">Repeat</keyword>
<dbReference type="InterPro" id="IPR018247">
    <property type="entry name" value="EF_Hand_1_Ca_BS"/>
</dbReference>
<feature type="compositionally biased region" description="Polar residues" evidence="3">
    <location>
        <begin position="190"/>
        <end position="203"/>
    </location>
</feature>
<dbReference type="Proteomes" id="UP001165083">
    <property type="component" value="Unassembled WGS sequence"/>
</dbReference>
<feature type="domain" description="EF-hand" evidence="4">
    <location>
        <begin position="623"/>
        <end position="658"/>
    </location>
</feature>
<evidence type="ECO:0000256" key="2">
    <source>
        <dbReference type="ARBA" id="ARBA00022837"/>
    </source>
</evidence>
<sequence>MAGKDATPAESGSPSRPSSPERGRDKWDISRINKHWEIDPDLRRSLPALARAKRTENESASNKFLRLCKLPLPASPAPDPLLLELATPIRGGRSVSQRAVTVTAESKAKYFGKAAKSECYAIFRQLAAQKYLSLEPLSEFLAEQEKNRQQLNTRDEDGTSGALAVPFLSTESISRGLNNSGGSSRLHLGATNSNASRSGQRNGVGSVLSGGPFTARHKFSSLCLERDLPPCIRLIIRQYFSPEINVSHMAIGDDLACVFAACLLDLPMVTGLNARNNRLRDRGLQALVDVVVTKSDLYHLDLSENKVDSNAAHALASYLGSVSCRLQTLRIASADVDDDELVPFARALHSNKSLQTLDVSRNSVGSSEHLNVVRPSVTTGGEALATMISINSTLTSLDLSWNYLRLAGAVEIGRALAYNSGLRELNLAYNAFGNAGAQAVGDALLSNTTLQRLNMSHNNIPAQGALAIASALKINYALPLTELALGGNPLGNMGGRALLHAAAACADSKKLSVSLEDCNFDASGDGDGSFDPADPTGSYDLNMEIPYERAVALELLRVANTKQGCKFLSILHTSAINKQRRNIRVELRETQEGLDARRRLLKTAGILTDVEAPSAREMISRRLDRASLEELFRELDKDGSGFIDENELRAGMRKLGLQFRDEDVPRYVALYDLDGTGTIELDEFVELMGSFNLDEIDGGFARECVDVETNLPFEIPTEGRLQLDFVDLHVSAGNDSAQSDAGVERLIENISSSKNKTQMLFMAKTGLIFRAHEAQLLLEAVRDVCDTSQAVIALLPHMVDPRNAYILMERNLSSSDRLRVQHLMGQALQPMLGLASGHYRIDLSNDLDRITLRKLVENSNRTAFLRKKGGLKDTSQHANYHGFRNEVLHGKPFVLEPKFLDTAPRFGYLELDYVQLGRAPAHALSTKRFEQMLQLCQLDRMGPGMGLATAPTPTALRVVKNVRGGTNSVSTPATSSSVSSTAESIFPHQRSFTRKTFEEYDKMNTLRNYIEFGAGLNRSIELTPLPGEQTTPLKIDSEDEDINSIAFRLATPSPGTEDNSQLSGNPDGDSTESKSAVDEDFQRVATPAIPVAPNVCTARRLLFNIQWCLSTRWITVQQAIRLLSVWPAAFANSRCDLVCTIFDRVTDLHNFSGVMSALTDDEAAQALYRLGMLNVLTPLWPDNYYELALARYEEREIAKALVRLAIDEPGENWQNETFGWSRDEKIPGWELNYSWLKDGGFPEKGYLSLEYYSGADKGCGPVWPTRRELAVHTLCGLPENLEAFEMQIDSLSMRNVVQRQQ</sequence>
<feature type="compositionally biased region" description="Polar residues" evidence="3">
    <location>
        <begin position="1053"/>
        <end position="1064"/>
    </location>
</feature>
<feature type="domain" description="EF-hand" evidence="4">
    <location>
        <begin position="659"/>
        <end position="694"/>
    </location>
</feature>
<protein>
    <submittedName>
        <fullName evidence="5">Unnamed protein product</fullName>
    </submittedName>
</protein>
<organism evidence="5 6">
    <name type="scientific">Phytophthora lilii</name>
    <dbReference type="NCBI Taxonomy" id="2077276"/>
    <lineage>
        <taxon>Eukaryota</taxon>
        <taxon>Sar</taxon>
        <taxon>Stramenopiles</taxon>
        <taxon>Oomycota</taxon>
        <taxon>Peronosporomycetes</taxon>
        <taxon>Peronosporales</taxon>
        <taxon>Peronosporaceae</taxon>
        <taxon>Phytophthora</taxon>
    </lineage>
</organism>
<dbReference type="SMART" id="SM00054">
    <property type="entry name" value="EFh"/>
    <property type="match status" value="2"/>
</dbReference>
<feature type="compositionally biased region" description="Basic and acidic residues" evidence="3">
    <location>
        <begin position="19"/>
        <end position="28"/>
    </location>
</feature>
<dbReference type="InterPro" id="IPR052394">
    <property type="entry name" value="LRR-containing"/>
</dbReference>
<keyword evidence="2" id="KW-0106">Calcium</keyword>
<dbReference type="GO" id="GO:0005509">
    <property type="term" value="F:calcium ion binding"/>
    <property type="evidence" value="ECO:0007669"/>
    <property type="project" value="InterPro"/>
</dbReference>
<keyword evidence="6" id="KW-1185">Reference proteome</keyword>
<feature type="region of interest" description="Disordered" evidence="3">
    <location>
        <begin position="1"/>
        <end position="28"/>
    </location>
</feature>
<dbReference type="FunFam" id="1.10.238.10:FF:000003">
    <property type="entry name" value="Calmodulin A"/>
    <property type="match status" value="1"/>
</dbReference>
<proteinExistence type="predicted"/>